<evidence type="ECO:0000256" key="4">
    <source>
        <dbReference type="ARBA" id="ARBA00044777"/>
    </source>
</evidence>
<dbReference type="Gene3D" id="1.10.10.580">
    <property type="entry name" value="Structural maintenance of chromosome 1. Chain E"/>
    <property type="match status" value="1"/>
</dbReference>
<comment type="caution">
    <text evidence="6">The sequence shown here is derived from an EMBL/GenBank/DDBJ whole genome shotgun (WGS) entry which is preliminary data.</text>
</comment>
<dbReference type="InterPro" id="IPR003768">
    <property type="entry name" value="ScpA"/>
</dbReference>
<comment type="similarity">
    <text evidence="5">Belongs to the ScpA family.</text>
</comment>
<dbReference type="EMBL" id="JAFBFH010000003">
    <property type="protein sequence ID" value="MBM7713682.1"/>
    <property type="molecule type" value="Genomic_DNA"/>
</dbReference>
<evidence type="ECO:0000256" key="2">
    <source>
        <dbReference type="ARBA" id="ARBA00022829"/>
    </source>
</evidence>
<keyword evidence="3 5" id="KW-0131">Cell cycle</keyword>
<keyword evidence="5" id="KW-0963">Cytoplasm</keyword>
<protein>
    <recommendedName>
        <fullName evidence="4 5">Segregation and condensation protein A</fullName>
    </recommendedName>
</protein>
<dbReference type="Gene3D" id="6.10.250.2410">
    <property type="match status" value="1"/>
</dbReference>
<evidence type="ECO:0000256" key="1">
    <source>
        <dbReference type="ARBA" id="ARBA00022618"/>
    </source>
</evidence>
<dbReference type="HAMAP" id="MF_01805">
    <property type="entry name" value="ScpA"/>
    <property type="match status" value="1"/>
</dbReference>
<dbReference type="PANTHER" id="PTHR33969">
    <property type="entry name" value="SEGREGATION AND CONDENSATION PROTEIN A"/>
    <property type="match status" value="1"/>
</dbReference>
<keyword evidence="2 5" id="KW-0159">Chromosome partition</keyword>
<dbReference type="Proteomes" id="UP000823485">
    <property type="component" value="Unassembled WGS sequence"/>
</dbReference>
<dbReference type="InterPro" id="IPR023093">
    <property type="entry name" value="ScpA-like_C"/>
</dbReference>
<name>A0ABS2R215_9BACI</name>
<evidence type="ECO:0000313" key="6">
    <source>
        <dbReference type="EMBL" id="MBM7713682.1"/>
    </source>
</evidence>
<evidence type="ECO:0000313" key="7">
    <source>
        <dbReference type="Proteomes" id="UP000823485"/>
    </source>
</evidence>
<dbReference type="NCBIfam" id="NF000995">
    <property type="entry name" value="PRK00104.1-4"/>
    <property type="match status" value="1"/>
</dbReference>
<proteinExistence type="inferred from homology"/>
<gene>
    <name evidence="5" type="primary">scpA</name>
    <name evidence="6" type="ORF">JOC94_000651</name>
</gene>
<sequence length="252" mass="29371">MTYQVKTNVFEGPLDLLLHLIKRMEIDIYDIPMAEVTEQYLVYIHTLSDLELNEASEYLVMSATLLSIKSKMLLPNKAEEEEEDVSIEEEDPRTELVEQLIEYKRYKEAAELFKQKEHDRSHIYTKPPSDLSQFAADADPISEADSVSVFDMLAAYNKLLKRKRLRKPAAAKVEIQKITIEQRMEELLEIVEKHRTPIHFSDFFHHDDKSVIIVTFLAILELMKSNAVYVEQTGNFEEIYIKAKEEIVRESS</sequence>
<comment type="function">
    <text evidence="5">Participates in chromosomal partition during cell division. May act via the formation of a condensin-like complex containing Smc and ScpB that pull DNA away from mid-cell into both cell halves.</text>
</comment>
<keyword evidence="1 5" id="KW-0132">Cell division</keyword>
<reference evidence="6 7" key="1">
    <citation type="submission" date="2021-01" db="EMBL/GenBank/DDBJ databases">
        <title>Genomic Encyclopedia of Type Strains, Phase IV (KMG-IV): sequencing the most valuable type-strain genomes for metagenomic binning, comparative biology and taxonomic classification.</title>
        <authorList>
            <person name="Goeker M."/>
        </authorList>
    </citation>
    <scope>NUCLEOTIDE SEQUENCE [LARGE SCALE GENOMIC DNA]</scope>
    <source>
        <strain evidence="6 7">DSM 105453</strain>
    </source>
</reference>
<dbReference type="PANTHER" id="PTHR33969:SF2">
    <property type="entry name" value="SEGREGATION AND CONDENSATION PROTEIN A"/>
    <property type="match status" value="1"/>
</dbReference>
<dbReference type="RefSeq" id="WP_077113511.1">
    <property type="nucleotide sequence ID" value="NZ_JAFBFH010000003.1"/>
</dbReference>
<evidence type="ECO:0000256" key="3">
    <source>
        <dbReference type="ARBA" id="ARBA00023306"/>
    </source>
</evidence>
<comment type="subcellular location">
    <subcellularLocation>
        <location evidence="5">Cytoplasm</location>
    </subcellularLocation>
    <text evidence="5">Associated with two foci at the outer edges of the nucleoid region in young cells, and at four foci within both cell halves in older cells.</text>
</comment>
<organism evidence="6 7">
    <name type="scientific">Siminovitchia thermophila</name>
    <dbReference type="NCBI Taxonomy" id="1245522"/>
    <lineage>
        <taxon>Bacteria</taxon>
        <taxon>Bacillati</taxon>
        <taxon>Bacillota</taxon>
        <taxon>Bacilli</taxon>
        <taxon>Bacillales</taxon>
        <taxon>Bacillaceae</taxon>
        <taxon>Siminovitchia</taxon>
    </lineage>
</organism>
<accession>A0ABS2R215</accession>
<comment type="subunit">
    <text evidence="5">Component of a cohesin-like complex composed of ScpA, ScpB and the Smc homodimer, in which ScpA and ScpB bind to the head domain of Smc. The presence of the three proteins is required for the association of the complex with DNA.</text>
</comment>
<keyword evidence="7" id="KW-1185">Reference proteome</keyword>
<dbReference type="Pfam" id="PF02616">
    <property type="entry name" value="SMC_ScpA"/>
    <property type="match status" value="1"/>
</dbReference>
<evidence type="ECO:0000256" key="5">
    <source>
        <dbReference type="HAMAP-Rule" id="MF_01805"/>
    </source>
</evidence>